<organism evidence="1 2">
    <name type="scientific">Spodoptera littoralis</name>
    <name type="common">Egyptian cotton leafworm</name>
    <dbReference type="NCBI Taxonomy" id="7109"/>
    <lineage>
        <taxon>Eukaryota</taxon>
        <taxon>Metazoa</taxon>
        <taxon>Ecdysozoa</taxon>
        <taxon>Arthropoda</taxon>
        <taxon>Hexapoda</taxon>
        <taxon>Insecta</taxon>
        <taxon>Pterygota</taxon>
        <taxon>Neoptera</taxon>
        <taxon>Endopterygota</taxon>
        <taxon>Lepidoptera</taxon>
        <taxon>Glossata</taxon>
        <taxon>Ditrysia</taxon>
        <taxon>Noctuoidea</taxon>
        <taxon>Noctuidae</taxon>
        <taxon>Amphipyrinae</taxon>
        <taxon>Spodoptera</taxon>
    </lineage>
</organism>
<protein>
    <submittedName>
        <fullName evidence="1">Uncharacterized protein</fullName>
    </submittedName>
</protein>
<sequence>MFNLGIIQFITLSCVSHKMCGNHSCAVYHIQSTHLIYLCDNIHNTPICLLLISVYCRTDGGYELALTLNKYQCVADIPYRWNPLANRCCDVVMSFLNLIRKIYCNCVSADFHFTYVVSTSFNSTNPLTMTSLYKNFSVLKLSNKCMYMVFQDYVRRHLTVFDVIL</sequence>
<keyword evidence="2" id="KW-1185">Reference proteome</keyword>
<dbReference type="EMBL" id="LR824562">
    <property type="protein sequence ID" value="CAH1647333.1"/>
    <property type="molecule type" value="Genomic_DNA"/>
</dbReference>
<proteinExistence type="predicted"/>
<dbReference type="Proteomes" id="UP001153321">
    <property type="component" value="Chromosome Z"/>
</dbReference>
<gene>
    <name evidence="1" type="ORF">SPLIT_LOCUS12684</name>
</gene>
<name>A0A9P0ILU0_SPOLI</name>
<evidence type="ECO:0000313" key="1">
    <source>
        <dbReference type="EMBL" id="CAH1647333.1"/>
    </source>
</evidence>
<reference evidence="1" key="1">
    <citation type="submission" date="2022-02" db="EMBL/GenBank/DDBJ databases">
        <authorList>
            <person name="King R."/>
        </authorList>
    </citation>
    <scope>NUCLEOTIDE SEQUENCE</scope>
</reference>
<dbReference type="AlphaFoldDB" id="A0A9P0ILU0"/>
<accession>A0A9P0ILU0</accession>
<evidence type="ECO:0000313" key="2">
    <source>
        <dbReference type="Proteomes" id="UP001153321"/>
    </source>
</evidence>